<feature type="transmembrane region" description="Helical" evidence="1">
    <location>
        <begin position="168"/>
        <end position="190"/>
    </location>
</feature>
<sequence length="220" mass="22914">MTTAPVTSPDVTVRNASITRLLAAGAVAGPLFVTATLVQAATREGFDPVVHPLSMLSLSELGWIHIANFVIAGLLALAGAFGLRAALTEGPGRVWGPRLFAVYGFALVWAGVFTADPAFGYPIGTPEGAPAELSWHGVLHSFAPAGASLSLVVACIVFARRYAREGRGLWAGVCVAAAVLDLGLTGASFALADYRFMFAGGAVIWVWAAAVCFDALRRNR</sequence>
<feature type="transmembrane region" description="Helical" evidence="1">
    <location>
        <begin position="62"/>
        <end position="87"/>
    </location>
</feature>
<evidence type="ECO:0000313" key="2">
    <source>
        <dbReference type="EMBL" id="THV26769.1"/>
    </source>
</evidence>
<gene>
    <name evidence="2" type="ORF">E9998_17440</name>
</gene>
<feature type="transmembrane region" description="Helical" evidence="1">
    <location>
        <begin position="139"/>
        <end position="159"/>
    </location>
</feature>
<accession>A0A4S8PEP1</accession>
<dbReference type="RefSeq" id="WP_136530965.1">
    <property type="nucleotide sequence ID" value="NZ_STGX01000013.1"/>
</dbReference>
<reference evidence="2 3" key="1">
    <citation type="journal article" date="2018" name="Int. J. Syst. Evol. Microbiol.">
        <title>Glycomyces paridis sp. nov., isolated from the medicinal plant Paris polyphylla.</title>
        <authorList>
            <person name="Fang X.M."/>
            <person name="Bai J.L."/>
            <person name="Su J."/>
            <person name="Zhao L.L."/>
            <person name="Liu H.Y."/>
            <person name="Ma B.P."/>
            <person name="Zhang Y.Q."/>
            <person name="Yu L.Y."/>
        </authorList>
    </citation>
    <scope>NUCLEOTIDE SEQUENCE [LARGE SCALE GENOMIC DNA]</scope>
    <source>
        <strain evidence="2 3">CPCC 204357</strain>
    </source>
</reference>
<evidence type="ECO:0000256" key="1">
    <source>
        <dbReference type="SAM" id="Phobius"/>
    </source>
</evidence>
<feature type="transmembrane region" description="Helical" evidence="1">
    <location>
        <begin position="21"/>
        <end position="42"/>
    </location>
</feature>
<keyword evidence="1" id="KW-0472">Membrane</keyword>
<keyword evidence="1" id="KW-0812">Transmembrane</keyword>
<proteinExistence type="predicted"/>
<name>A0A4S8PEP1_9ACTN</name>
<dbReference type="OrthoDB" id="8159487at2"/>
<protein>
    <submittedName>
        <fullName evidence="2">DUF998 domain-containing protein</fullName>
    </submittedName>
</protein>
<keyword evidence="1" id="KW-1133">Transmembrane helix</keyword>
<evidence type="ECO:0000313" key="3">
    <source>
        <dbReference type="Proteomes" id="UP000305792"/>
    </source>
</evidence>
<dbReference type="AlphaFoldDB" id="A0A4S8PEP1"/>
<dbReference type="Proteomes" id="UP000305792">
    <property type="component" value="Unassembled WGS sequence"/>
</dbReference>
<organism evidence="2 3">
    <name type="scientific">Glycomyces paridis</name>
    <dbReference type="NCBI Taxonomy" id="2126555"/>
    <lineage>
        <taxon>Bacteria</taxon>
        <taxon>Bacillati</taxon>
        <taxon>Actinomycetota</taxon>
        <taxon>Actinomycetes</taxon>
        <taxon>Glycomycetales</taxon>
        <taxon>Glycomycetaceae</taxon>
        <taxon>Glycomyces</taxon>
    </lineage>
</organism>
<feature type="transmembrane region" description="Helical" evidence="1">
    <location>
        <begin position="196"/>
        <end position="216"/>
    </location>
</feature>
<dbReference type="InterPro" id="IPR009339">
    <property type="entry name" value="DUF998"/>
</dbReference>
<feature type="transmembrane region" description="Helical" evidence="1">
    <location>
        <begin position="99"/>
        <end position="119"/>
    </location>
</feature>
<dbReference type="EMBL" id="STGX01000013">
    <property type="protein sequence ID" value="THV26769.1"/>
    <property type="molecule type" value="Genomic_DNA"/>
</dbReference>
<comment type="caution">
    <text evidence="2">The sequence shown here is derived from an EMBL/GenBank/DDBJ whole genome shotgun (WGS) entry which is preliminary data.</text>
</comment>
<keyword evidence="3" id="KW-1185">Reference proteome</keyword>
<dbReference type="Pfam" id="PF06197">
    <property type="entry name" value="DUF998"/>
    <property type="match status" value="1"/>
</dbReference>